<evidence type="ECO:0000313" key="3">
    <source>
        <dbReference type="EMBL" id="KAA5546993.1"/>
    </source>
</evidence>
<dbReference type="InterPro" id="IPR036439">
    <property type="entry name" value="Dockerin_dom_sf"/>
</dbReference>
<dbReference type="InterPro" id="IPR002105">
    <property type="entry name" value="Dockerin_1_rpt"/>
</dbReference>
<feature type="compositionally biased region" description="Polar residues" evidence="1">
    <location>
        <begin position="9"/>
        <end position="34"/>
    </location>
</feature>
<protein>
    <submittedName>
        <fullName evidence="3">Tandem-95 repeat protein</fullName>
    </submittedName>
</protein>
<evidence type="ECO:0000313" key="4">
    <source>
        <dbReference type="Proteomes" id="UP000324479"/>
    </source>
</evidence>
<dbReference type="Pfam" id="PF17803">
    <property type="entry name" value="Cadherin_4"/>
    <property type="match status" value="1"/>
</dbReference>
<feature type="compositionally biased region" description="Polar residues" evidence="1">
    <location>
        <begin position="2574"/>
        <end position="2588"/>
    </location>
</feature>
<dbReference type="InterPro" id="IPR006626">
    <property type="entry name" value="PbH1"/>
</dbReference>
<dbReference type="GO" id="GO:0000272">
    <property type="term" value="P:polysaccharide catabolic process"/>
    <property type="evidence" value="ECO:0007669"/>
    <property type="project" value="InterPro"/>
</dbReference>
<proteinExistence type="predicted"/>
<accession>A0A5M6DHS0</accession>
<dbReference type="RefSeq" id="WP_235908324.1">
    <property type="nucleotide sequence ID" value="NZ_VWOX01000001.1"/>
</dbReference>
<dbReference type="Pfam" id="PF17963">
    <property type="entry name" value="Big_9"/>
    <property type="match status" value="2"/>
</dbReference>
<name>A0A5M6DHS0_9BACT</name>
<dbReference type="EMBL" id="VWOX01000001">
    <property type="protein sequence ID" value="KAA5546993.1"/>
    <property type="molecule type" value="Genomic_DNA"/>
</dbReference>
<organism evidence="3 4">
    <name type="scientific">Roseiconus nitratireducens</name>
    <dbReference type="NCBI Taxonomy" id="2605748"/>
    <lineage>
        <taxon>Bacteria</taxon>
        <taxon>Pseudomonadati</taxon>
        <taxon>Planctomycetota</taxon>
        <taxon>Planctomycetia</taxon>
        <taxon>Pirellulales</taxon>
        <taxon>Pirellulaceae</taxon>
        <taxon>Roseiconus</taxon>
    </lineage>
</organism>
<dbReference type="PROSITE" id="PS50268">
    <property type="entry name" value="CADHERIN_2"/>
    <property type="match status" value="1"/>
</dbReference>
<dbReference type="SUPFAM" id="SSF51126">
    <property type="entry name" value="Pectin lyase-like"/>
    <property type="match status" value="1"/>
</dbReference>
<dbReference type="Pfam" id="PF17892">
    <property type="entry name" value="Cadherin_5"/>
    <property type="match status" value="1"/>
</dbReference>
<dbReference type="GO" id="GO:0004553">
    <property type="term" value="F:hydrolase activity, hydrolyzing O-glycosyl compounds"/>
    <property type="evidence" value="ECO:0007669"/>
    <property type="project" value="InterPro"/>
</dbReference>
<dbReference type="Gene3D" id="2.60.40.3440">
    <property type="match status" value="1"/>
</dbReference>
<feature type="domain" description="Cadherin" evidence="2">
    <location>
        <begin position="5447"/>
        <end position="5545"/>
    </location>
</feature>
<dbReference type="GO" id="GO:0008237">
    <property type="term" value="F:metallopeptidase activity"/>
    <property type="evidence" value="ECO:0007669"/>
    <property type="project" value="InterPro"/>
</dbReference>
<evidence type="ECO:0000256" key="1">
    <source>
        <dbReference type="SAM" id="MobiDB-lite"/>
    </source>
</evidence>
<dbReference type="SUPFAM" id="SSF63446">
    <property type="entry name" value="Type I dockerin domain"/>
    <property type="match status" value="1"/>
</dbReference>
<feature type="region of interest" description="Disordered" evidence="1">
    <location>
        <begin position="3103"/>
        <end position="3124"/>
    </location>
</feature>
<feature type="region of interest" description="Disordered" evidence="1">
    <location>
        <begin position="1"/>
        <end position="46"/>
    </location>
</feature>
<gene>
    <name evidence="3" type="ORF">FYK55_00820</name>
</gene>
<dbReference type="NCBIfam" id="NF012211">
    <property type="entry name" value="tand_rpt_95"/>
    <property type="match status" value="3"/>
</dbReference>
<dbReference type="GO" id="GO:0005509">
    <property type="term" value="F:calcium ion binding"/>
    <property type="evidence" value="ECO:0007669"/>
    <property type="project" value="InterPro"/>
</dbReference>
<dbReference type="InterPro" id="IPR011050">
    <property type="entry name" value="Pectin_lyase_fold/virulence"/>
</dbReference>
<keyword evidence="4" id="KW-1185">Reference proteome</keyword>
<dbReference type="InterPro" id="IPR040853">
    <property type="entry name" value="RapA2_cadherin-like"/>
</dbReference>
<feature type="region of interest" description="Disordered" evidence="1">
    <location>
        <begin position="2561"/>
        <end position="2588"/>
    </location>
</feature>
<dbReference type="Gene3D" id="2.60.120.380">
    <property type="match status" value="2"/>
</dbReference>
<dbReference type="Gene3D" id="3.40.390.10">
    <property type="entry name" value="Collagenase (Catalytic Domain)"/>
    <property type="match status" value="1"/>
</dbReference>
<evidence type="ECO:0000259" key="2">
    <source>
        <dbReference type="PROSITE" id="PS50268"/>
    </source>
</evidence>
<dbReference type="GO" id="GO:0007156">
    <property type="term" value="P:homophilic cell adhesion via plasma membrane adhesion molecules"/>
    <property type="evidence" value="ECO:0007669"/>
    <property type="project" value="InterPro"/>
</dbReference>
<dbReference type="Proteomes" id="UP000324479">
    <property type="component" value="Unassembled WGS sequence"/>
</dbReference>
<comment type="caution">
    <text evidence="3">The sequence shown here is derived from an EMBL/GenBank/DDBJ whole genome shotgun (WGS) entry which is preliminary data.</text>
</comment>
<dbReference type="InterPro" id="IPR024079">
    <property type="entry name" value="MetalloPept_cat_dom_sf"/>
</dbReference>
<sequence>MTSRKRAHSTPNVSPAGVNESNISESKASASRSITRGKRRGAKARDLRRRQLIESLEARHLMAGPQLIGIQPNDGALITDGSVRDSSPRVLTFGFDEDQVLNPNTFDGIQISRAGEDGQLGTGDDVPVEPGLITLGDPNQNEVVVRFAEALPDDRYRIEVFGFDDAGLGVTGLRNTNNEFFIPSDPTQRSEVIDFRLSLGALVESVVPQPVVRNNDGSLTQNRNEIVIYFNEDPLFVEDDDNGQPTQRSAENPRFYQLLLTQETVRTTDDVLFRPDEVIYDSATHTARLIFSDDINALPGVPLEGGTWRLRVGTAVDNRVDLILPPEQLPVSPSSVTDFQYDGLRVRFSSLQVGESGSGTEVSFEDSGAGGLSVRLDGGGNVIFDFGGSTPTVDDLKDVVLATPAVNAVLAIRSERDGDSTQGGDLTIPRSVVGAPPMVLAAAGETLSTSLDVGIFGQDDAITSLVLSESIDPQNFDIELLGGNDDPGHLDLDGIGTQLRRHINPNFGADTTDGITEILYNFQGIFDSSGSTDFLNQITQTQRERIREVLNLWSSKIGIQFRETADMGVTFAVGDIGNLQSRPGTTLIGPGFGTGSSISQTLQASIRIDPTFQESALVFSNQTSFGLDYGEDFTRKAVAGVGFLLGLEQATDLPPQTIMALSSFFLNQSIDTPVANVDLEPIFPGNFDILHGQYIHRPDSVDIDLYRFEVDLDDADKVGQLTVETFAERLPDSSLLDTTLSLFQEVHASAISDLGVGSALQVQFESVTPGRAGNNTEIRFVRSDRNAGDTAVRVNRVLDDAGNPIPNVVLLDLPRRGPNVPTLPAQAVVDAINNDPFASSIIRASILDGESQTDISGGQAAPLPVRLSGGQLQKIAQNDDYFSEDSRVITSLGEGVYYIGVSASGNDGYDPTIPGSGYGGRTQGAYDLHIKFEPQVDEVDVIRDTDSLRAGVPGTPLDGDADGTPGGVHNFWFQTRPLNRILNFTDAGDAVVPGQEIEIVSGNGVVRTYEFVQIGQTATPGNVAVFFSDGSAGFPTPAGNLAAALASAINTRQAETGVSVTRLGTQLVFNGERSIDLSTGFRGAEAIGRNIFVDKTAGPNADGSLARPFNNIANGNVANAFGSALPGDIVRIVGNGGVDGNMATEQDNFSYQIGISNVGGNSLSDGRAMEVPQGVTTMIDAGAILKMRASYISVGSSTLQVDRSGGALQVLGAPRLVQLSPQGDPITTTLIGDQESGINGYDDGSVIITSVRDRVADVAAAGNSPAAGPGDWGGLIYRRDVDQFEGRRDLEDDGVFLQSVNHAEIRYGGSSNVLIDSIQQLVNPIQVVNMRPTITFNEITRSADSAISASPDSFEETSYQAPRFQQAGAFTADYDRVGPEISRNHLVENSVNGLFIRVPTTATQAPRELTVAGRFDDIDVVHVLPENLVVAGQSGGSIQDGFAPSLSLVTARQLAGGTLTSGDYIYKMTYVDKDGFESLPSTDDFSFSVDTTGSSVELTALPTVQQSSSYVSRRLYRAPASANPTFSLIAELDTSTASFIDDGTTSDGVLDLTRQGIRGRLDASLVIDPGLIMKLRGSRIEMGQGTQLLAEGLESNPIVFTSTLDDRFGAGGTFDTNNDNDTLAGAASPDRGDWSGIYAGPTSSVSLDNVQLAYAGGISLLEGGLSRGFVPLELQQAQGRITNSRFEFNDVGQDGAGPVGRFGRLSVAPSTIFIRGSQPIIVGNTFVDNYGPTVNNDGSIIDIDIESMGSNIRRDAGRQTGDIDRISELDDNFGPMIRFNRYQLNDSTVGTQLSGLEIRAGELTTATTFDDTDIAHLLFDSIEVGNLHSSGGLRLLSRPDESLVVKFAGPGTPNSQTFGTGITATGSTSSIQDRVGGSVHVIGMPGSPVILTSLNDDTVGAGLKPDGSQFTDHDGDGTDTRPFANDWRGLYFDQFSNDYNIPVLPELELSTEVAPGLNSSVENAQFLGELAENLLTGDHVRRLGFEVDGYLSGSNDIDVYSFIGSPGTEVWIDIDKTSFTLDTVVELLDENGNVLARSDNSFEETALGAGSQVSVFDPDLEGVTTSLQASAEQYTKRGVGGLYEDYGSTNPRDAGIHFRLAGNTADPNSRSVYFFRVRSASVNPDDGNGGLTGGAYRAQLRLKENQEFPGSVVRYADIRYANQGIHVQGLMSSSPLLGEAQENEQFGGFFSSASNDTVFGSTPGQGAQYIGNLVDSVRNVISVGGELSSTTDVDLYEFEVDFSQGSGLQSTVFDIDYADGFNRPDTNISVFYDPDGVPDFEDPANFPPQLVFFGSSSNVADDLVSPNGENSAIEKLIRGSISNGDPFIGPVALPEGTYYVAITSANQTPTSLSGAVVEPINSVDRIVEDRVDRTNPESPSTANGPEIPRLFSDNVINGSLFTIGVDNQGGHGKPQHFDGTTGPFQPSLGGTRYSELDVSGTFDAPEVVSSTAVFPADLDALDWSIDDDFEIGGSAGFFGTAPNTSTTIPHISVAGNLQNDPGDLYQFTLNTVSRVILDIDNGYDITGEVDDDDDPSTPDVNVDPSSVDVDLVLLEPDPNNAGAFRTVTPPGRVNDSNSVNDGRGGSNSTLDPFIDQTLAPGVYYIAVLEQGSTLTFNADNVTLGGGGGSGVSSYRLHVSVEDHVLPPGSGTISQGAEVLSFDRSVNAESGSVTSEPFDLSGYAAADLPFLYLNRLYQPAVGDSASLTIISDQNPDGTVIHNFTAGSWDQLRLSLAPFAGHSNVQLQVDYTTDGTVSAAIGLRLDDFIVGFAERGETVFGATTGATFTSTGFGGTTGKYQLEMRPATDYASPSFGGTTNLDASFDTNDRHNQSVTLIAPDASQIVDGDTFVLNDGVASQTFEFTTTAGSVTFGNTPVLFAPGNSAAQIAGAIRTAINNQNIVGIEASSSGGADTAPTTDGRLALTGRVNGSFAPVDSARDVTGGALSTDAEGNLLIPAILHNGLGDENYVRTQGQVIVEHNKISDVRGIGVWSEPGIRDFSPRHIRDNALLEPPPVANSYPGAVRNLPTLNDSVLGGLAPGIVIENNTIDQAEYAGIKIDGQIAPLTIETGSGDTITDGSTFVIDAAGTRVVFEFEDIGEGTIPSPKRPVYGSNTNGGDGYRDGHVPVYYRQTDSNPSSVYQGRTSAYTALEVLHAIRESIQGSILVTNGLVELVDVTVGPSLTSQAPTGGGFPGFPASDVNFATPALYIEGASAIYSDDAEIIIDQAPVYEAPQPFARIVNNTIYGNDGTESATPETPSEPDDFLSQATETHIGSSHRDPYVRTVTLGDNSGPLAPEADVDMYRVYLEVGDRLIVDIDTQDDGPDTLVRIFNSTGIAQSFLDADGNLVTVSDNAAAPGYLDPASTVDTQVTDDANTRDAFVDFTASVTGTYFIGVSAVGNDNYDPQSLSDRVSGNGGSGVYTGDYTISVETYAPRSFVMSLNNGSGDSRNPPNWAESDRNGSTAAALIGTSFTVTQIPDTSPLAPMGNGTNEITFRFTGPNTPALINNGGNFEIAVALRDNYRVPDIMRAIQNAFDRVYITGNGRFPSVPNGGPIPAGEADALGGQSGAGADLFEFTALYPPDFNTNGFGHNYAMTNGIGGLTDGAGSTEQYLFIEKVAEIHISPEAAALGLKLDPQPGRDIDQLINETGVMIAGGASPTLLNNVFLNLHESLVVEETRFDGFGEPRRGSDNQPKPMEVIVVGSIFQHDETTITQFNQDMIFRAFEDTGLTTLRAPSNVNGGSDDFNETLGNADAAVQYAEANNFQPDLQSILIDSAVNSLVERVAMANLKNSVGLPISNIVAPDLDVDGILRADNPDVAPPGGIGSSVFKDRGSVELADRVGPIAIAEAPRDNDAENLDTDPNISFINLDSGVYDEFRIQLRDAGDASDPFTGSGIDDSSVVVAEIPGVRPSGANVTVFEDERLLTEGIDYTFNYDETKNIITLTPLAGIWQGDRAYRIQLNNADRNVVIAPSASEVKDGDQIQITDSNGGQVVFEFESGYLLQMPEPVTLEIPTVGTNQGGLIDGGVFTINDGSNPPVVFEFDSNGTTLPSSVPVTLPTDPTPNDANELTAFLTMIANNVATAIQGVIDNPNREFDVDVRVVGTSVVIGSERGTFADASTSGLIAATRTLGLRVPSAGAGVGGVVVGDTFELSDGRLTTNFQFTDTNNPATPGFVGVDITPTGGVGTTPLDADEVALAIQNAIVLSNLELQPSIIGQTVYLNLPTDGSATVPSGQLRPVSVSRTPDDGDLIIFTPNNGDPDVIFEVNRTDEPDGSGGIMDDGVAQDHFALDITRGITGDNFARLVAGEIQTKTIPGLNASQVEEVDGGVVSIGGQTGLGLDTTGSSLEVIGSPDVTGPSTLEVYGPLLMRVSSGTPDDGDLITLIDPAGNPVLLEFDDNATLNNVNATPIAFTRFDNLDTLGASIVAAINASPAGITATYRGSGVIDLGRIDESRVSTTSGQITTQRGIVSDGEVLTISQGSISVSYEFESVNNGGGVAAGNVPVPFQPGSTPEDVANSLAAAINSNSGGLRVSAEVEGGLVRLNDLPGTTVDVSAAPTLLLSGVPGGAIPINISPADSAEGVKQAILEAINSVNTGPEGQVTTLIAEDRGGASLFVDNGTIFEGPITSFFLPAIRDVQGNPLEANREDNTTQFTILMPTVLLDFGDAPDPVDNVPGRYPTLLINDGARHVVTEDLYLGSQIDADADGQPSVDADGDDSVSEVTETGTLFTVSVISGEAVINVNAATVDPLTRDGDTITITTGVSTATLEFDLNGRFDEDNFAIQPDDPTSVPSILEAIEAAIIESPVQPAGIEFVSTAIVINSDDEDGISFSSDRNPGGVLNKNVALPIDVTVTGRGILQGWIDYNADGEWSPSEAIRFYDENASLGEVQSLEFTGSPTGGTVTLDYDGTTVGPITFAGTGMGGTTASNIQSALIAAGVGGPNDVVVSQVGLSDVEFTVTFTGVLAGTDLPLLELSQNNLDQGTLLSSEMTKAATPRTQLSLTGNGEQVFTFDTYMPASAPDPLFPTQTMARFRYSRTGNLSPSGLSLSGEVEDYAILLVPGAPPVVTPPQANRTFTVDEDGVLQALDADGTLTPSVTTDNGLIAGVIDPDGDNVAIFPEDTGIRTLLTPNETVAGELDLQADGTFTFIPAPDFNGTVSFTARVTDVKPQNPDSQLINPDPIRVTIEVLPVNDAPVATTADVMTSRTINEDEVTYFFAEDLIDPFYVPGPANEANQMLVFQSVSSVNLGDSVSSLGGILEIVDDGRSIKYTPPADYFGSIPDTFNYVVADVPGGTLISETADKPGTVSVTINPINDAPIAGNDFYNAMEDTPLNIAIVGGGSTVGILDNDVPGPQNEIDPPENQTVSLPTSQFPVQTARGGSVRLENGSLVYRPPGLYSGPDSFTYRIVDDMGAESFGTVSISVGGENDAPIFEGVDGQKDSMDNPIDEITFPEAKPAAQLTQFDLNTWFSDPENDNLTYTVTSSNQSIVAAELEGSTLTLTRPAFAFGTVSLTVMATDTGNLTTTETVTVRIANENDSPILIGSLDPLSGNEDQTVIRELTTVFSDPDGDDLDYTVTRLGSIVRPTAQQITDHPLIRSIVFVGDQMRITPEPNQFGVVDIEIEASDGSFRVSDAFTLTINAVPDTPIAVDDGYNVPIGSTLRILSPASGLLRNDSDADGDTILIDLDSVTEPSFGTLEINADGTFVYVNTSGAIGTIDQFQYRVIDSTSRTSQLATVQLTLNQSEYQNPIDDLEADVNADGFVSPIDALRIINFLSREADGQSSIPVAEIGSPPPDYYDVNGDGRVSPSDALAVINELGRRQANGREGESIASLGVSSGFVSAGTIGLPSRQLAPVLEETPTTDTLGGDPRDALLAAGLEITSSQLDSIDLLGSESETGASSAASVDEALSLLMDDIDLD</sequence>
<dbReference type="Gene3D" id="1.10.1330.10">
    <property type="entry name" value="Dockerin domain"/>
    <property type="match status" value="1"/>
</dbReference>
<dbReference type="InterPro" id="IPR041690">
    <property type="entry name" value="Cadherin_5"/>
</dbReference>
<dbReference type="SMART" id="SM00710">
    <property type="entry name" value="PbH1"/>
    <property type="match status" value="8"/>
</dbReference>
<dbReference type="Pfam" id="PF00404">
    <property type="entry name" value="Dockerin_1"/>
    <property type="match status" value="1"/>
</dbReference>
<reference evidence="3 4" key="1">
    <citation type="submission" date="2019-08" db="EMBL/GenBank/DDBJ databases">
        <authorList>
            <person name="Dhanesh K."/>
            <person name="Kumar G."/>
            <person name="Sasikala C."/>
            <person name="Venkata Ramana C."/>
        </authorList>
    </citation>
    <scope>NUCLEOTIDE SEQUENCE [LARGE SCALE GENOMIC DNA]</scope>
    <source>
        <strain evidence="3 4">JC645</strain>
    </source>
</reference>
<dbReference type="InterPro" id="IPR002126">
    <property type="entry name" value="Cadherin-like_dom"/>
</dbReference>
<dbReference type="GO" id="GO:0016020">
    <property type="term" value="C:membrane"/>
    <property type="evidence" value="ECO:0007669"/>
    <property type="project" value="InterPro"/>
</dbReference>